<dbReference type="PROSITE" id="PS00092">
    <property type="entry name" value="N6_MTASE"/>
    <property type="match status" value="2"/>
</dbReference>
<feature type="compositionally biased region" description="Basic and acidic residues" evidence="4">
    <location>
        <begin position="995"/>
        <end position="1017"/>
    </location>
</feature>
<feature type="region of interest" description="Disordered" evidence="4">
    <location>
        <begin position="437"/>
        <end position="555"/>
    </location>
</feature>
<feature type="compositionally biased region" description="Basic and acidic residues" evidence="4">
    <location>
        <begin position="1289"/>
        <end position="1300"/>
    </location>
</feature>
<dbReference type="PANTHER" id="PTHR13107">
    <property type="entry name" value="N6-ADENOSINE-METHYLTRANSFERASE NON-CATALYTIC SUBUNIT"/>
    <property type="match status" value="1"/>
</dbReference>
<feature type="compositionally biased region" description="Basic and acidic residues" evidence="4">
    <location>
        <begin position="56"/>
        <end position="65"/>
    </location>
</feature>
<dbReference type="SUPFAM" id="SSF53335">
    <property type="entry name" value="S-adenosyl-L-methionine-dependent methyltransferases"/>
    <property type="match status" value="2"/>
</dbReference>
<feature type="compositionally biased region" description="Basic and acidic residues" evidence="4">
    <location>
        <begin position="233"/>
        <end position="248"/>
    </location>
</feature>
<evidence type="ECO:0008006" key="7">
    <source>
        <dbReference type="Google" id="ProtNLM"/>
    </source>
</evidence>
<feature type="compositionally biased region" description="Basic and acidic residues" evidence="4">
    <location>
        <begin position="915"/>
        <end position="925"/>
    </location>
</feature>
<feature type="region of interest" description="Disordered" evidence="4">
    <location>
        <begin position="678"/>
        <end position="707"/>
    </location>
</feature>
<dbReference type="GO" id="GO:0005634">
    <property type="term" value="C:nucleus"/>
    <property type="evidence" value="ECO:0000318"/>
    <property type="project" value="GO_Central"/>
</dbReference>
<name>A0A3Q7HHZ2_SOLLC</name>
<dbReference type="Gramene" id="Solyc05g056210.3.1">
    <property type="protein sequence ID" value="Solyc05g056210.3.1"/>
    <property type="gene ID" value="Solyc05g056210.3"/>
</dbReference>
<dbReference type="InterPro" id="IPR007757">
    <property type="entry name" value="MT-A70-like"/>
</dbReference>
<dbReference type="GO" id="GO:0036396">
    <property type="term" value="C:RNA N6-methyladenosine methyltransferase complex"/>
    <property type="evidence" value="ECO:0000318"/>
    <property type="project" value="GO_Central"/>
</dbReference>
<feature type="compositionally biased region" description="Basic and acidic residues" evidence="4">
    <location>
        <begin position="1161"/>
        <end position="1204"/>
    </location>
</feature>
<dbReference type="GO" id="GO:0032259">
    <property type="term" value="P:methylation"/>
    <property type="evidence" value="ECO:0007669"/>
    <property type="project" value="InterPro"/>
</dbReference>
<comment type="subcellular location">
    <subcellularLocation>
        <location evidence="1">Nucleus</location>
    </subcellularLocation>
</comment>
<feature type="compositionally biased region" description="Polar residues" evidence="4">
    <location>
        <begin position="437"/>
        <end position="449"/>
    </location>
</feature>
<feature type="compositionally biased region" description="Basic and acidic residues" evidence="4">
    <location>
        <begin position="1"/>
        <end position="21"/>
    </location>
</feature>
<dbReference type="PROSITE" id="PS51143">
    <property type="entry name" value="MT_A70"/>
    <property type="match status" value="2"/>
</dbReference>
<feature type="region of interest" description="Disordered" evidence="4">
    <location>
        <begin position="1818"/>
        <end position="1859"/>
    </location>
</feature>
<feature type="compositionally biased region" description="Polar residues" evidence="4">
    <location>
        <begin position="1500"/>
        <end position="1509"/>
    </location>
</feature>
<reference evidence="5" key="2">
    <citation type="submission" date="2019-01" db="UniProtKB">
        <authorList>
            <consortium name="EnsemblPlants"/>
        </authorList>
    </citation>
    <scope>IDENTIFICATION</scope>
    <source>
        <strain evidence="5">cv. Heinz 1706</strain>
    </source>
</reference>
<feature type="compositionally biased region" description="Basic and acidic residues" evidence="4">
    <location>
        <begin position="476"/>
        <end position="496"/>
    </location>
</feature>
<sequence length="1895" mass="211932">MTSPERVRSYPKQDDTDLKLDDDWEGDDKRKCRSSNPRSGNSEEAEGLDSNGRRRSTVDRNESRKRSGGSSKTDIDEDDYEGNDLRSKLMKKKQGENTLETLSNWYRDGELGGKYDNGDRAGDRGQFLANESVRRKSTSRFSDGDGSQTRNQGKNEKLLGGDSENATERDSRRLERKDSTKEKDNVQLDSLKNSNGDKNNTYPESSEIKTDSDRSKKVRLYAIGEDNGGTSSIREDKLSLERVEEHRQIRSATTHHTAESHERSMVAGDDGGSLVRERKRREMDSSDRSRTPERSGRRRYDSESVEMEYEKRDTFRRKEQEKDGVRDDKSKGRDDGRSDRNRIRDGSKDGWKRRQGSFVDKEMKEGETPYEHGREWEIPRRGWIDNERPRSGGRKDGNRTEALKTSSKYGISNDNYDVIEIQTRPFDYGREEAISSAARTTEVNQSSDAKSLPDDENYAREGRGRNMNWSGQSGPDLRDTSGDSSNKDETEARGQKGDASIQSAWGQTSSSEPSYVNQEPPSFNRSVPIGSKGGRVGRGGRGRPTGRDVHQFGPPMPMMGSPFGPLGMPSPGSVQSLAPNMSPAPGPPMSPFIPPFSSPLVWPGARGVEMNMLGVPPGLPPVLPGPGFPPNLGNLPNHAMYFNQLGPGRGTPPSMSGSNFNALIPGGRGQVKDKANAGWVPSRTNAPPGKAPSRGEQNDYSQNFVDTGTRPQNFIRELELTSVIEDYPKLRELIQRKDEIVVKSSSSPMYYKCDLHEQELSPEFFGTKFDVILIDPPWEEYVHRAPGVTDHMAYWTFEEIMNLKIEAIADTPSFVFLWVGDGVGLEQGRQCLKKWGFRRCEDICWVKTNKTTATPGLRHDSHTLLQHTKEHCLLGIKGTVRRSTDGHIIHANIDTDGENTLETLSNWYRDGELGGKYDNGDKTGDRGQILANEGVRRKSTSRFSDGDGSQTRNKGNNEKLHGGDSGNALERDSRHLERKDSTTERGHVLLDSLEESNRDKNGKYPESDERKIDCDRSKKGRSYAIEEDRGGAFSIRDDKLSIERFEEHRQRKGATSHDIAENRDRSAAAGDDGGSRVRERTRRELDSSDRSRTPEKDGRRHYNLESVEMEYEKRDTFRRKEQEKDGARDDKSKGRDDGRSDRNRFRDGSKDGWKRRQGNFVDKEIKEGETSYEHGREWEMPRRGWIDNERPRSGGRKDGNRTEALKTSSKYGISNENYDVIEIQTRPFDYDKEKAISAVARTTEFNQNFDARLLPDDDNNAFPRDDRGRNMNWSGQSAQDIKNTSGDGSYRDETESRPQKGDASVRSALGQTSNSASEPPYGNQEPSSFNRDVPMGSKGSRVGRGGRGRPTGRDGHQFGPPMPMMGSPFGPLGMPSPGTLQSLAPNMSPAPGPLPGVFIPPFSPPVVWPGARGLEMNMLGVPPGLSPVLPGTGFPPNLGNPMYFNQSGPGRGTPPNMSGPNFNGLIPGGRGQVKDKANAGWVPPRTNAPPGKAPSRGEQNDYSQNFVDTGTRPQNFIRELELTSVVEDYPKLRELIQRKDEIVVNSSSPPMYFKCDLLEHELSPDFFGTKFDVILIDPPWEEYVHRAPGVTDHMEYWTFEEIMNLKIEAIADTPSFVFLWVGDGVGLEQGRQCLKKWGFRRCEDICWVKTNKTNATPGLRHDSHTLFQHTKEHCLLGIKGTVRRSTDGHIIHANIDTDVIIAEEPPYGSTVKPEDMYRIIEHFALGRRRLELFGEDHNIRSGWLTVGKGLSSSNFSAETYVRNFADRDGKVWQGGGGRNPPPGAAHLVITTPEIESLRPKSPMKNQQQQTASISVMTTNSSNKRPAGNSPQNSQNVNQEASSSNNPNAGPWVPSMESFQGGHVISDNNMYGYNTAFTQNNTESSDYESHNAMNLF</sequence>
<evidence type="ECO:0000256" key="4">
    <source>
        <dbReference type="SAM" id="MobiDB-lite"/>
    </source>
</evidence>
<dbReference type="PaxDb" id="4081-Solyc05g056210.2.1"/>
<feature type="region of interest" description="Disordered" evidence="4">
    <location>
        <begin position="1250"/>
        <end position="1388"/>
    </location>
</feature>
<feature type="compositionally biased region" description="Polar residues" evidence="4">
    <location>
        <begin position="1818"/>
        <end position="1847"/>
    </location>
</feature>
<feature type="compositionally biased region" description="Polar residues" evidence="4">
    <location>
        <begin position="941"/>
        <end position="954"/>
    </location>
</feature>
<protein>
    <recommendedName>
        <fullName evidence="7">Methyltransferase-like protein 1</fullName>
    </recommendedName>
</protein>
<dbReference type="PROSITE" id="PS51592">
    <property type="entry name" value="SAM_MTA70L_2"/>
    <property type="match status" value="2"/>
</dbReference>
<feature type="compositionally biased region" description="Basic and acidic residues" evidence="4">
    <location>
        <begin position="206"/>
        <end position="215"/>
    </location>
</feature>
<dbReference type="Pfam" id="PF05063">
    <property type="entry name" value="MT-A70"/>
    <property type="match status" value="2"/>
</dbReference>
<feature type="compositionally biased region" description="Polar residues" evidence="4">
    <location>
        <begin position="403"/>
        <end position="414"/>
    </location>
</feature>
<organism evidence="5">
    <name type="scientific">Solanum lycopersicum</name>
    <name type="common">Tomato</name>
    <name type="synonym">Lycopersicon esculentum</name>
    <dbReference type="NCBI Taxonomy" id="4081"/>
    <lineage>
        <taxon>Eukaryota</taxon>
        <taxon>Viridiplantae</taxon>
        <taxon>Streptophyta</taxon>
        <taxon>Embryophyta</taxon>
        <taxon>Tracheophyta</taxon>
        <taxon>Spermatophyta</taxon>
        <taxon>Magnoliopsida</taxon>
        <taxon>eudicotyledons</taxon>
        <taxon>Gunneridae</taxon>
        <taxon>Pentapetalae</taxon>
        <taxon>asterids</taxon>
        <taxon>lamiids</taxon>
        <taxon>Solanales</taxon>
        <taxon>Solanaceae</taxon>
        <taxon>Solanoideae</taxon>
        <taxon>Solaneae</taxon>
        <taxon>Solanum</taxon>
        <taxon>Solanum subgen. Lycopersicon</taxon>
    </lineage>
</organism>
<dbReference type="GO" id="GO:0003729">
    <property type="term" value="F:mRNA binding"/>
    <property type="evidence" value="ECO:0000318"/>
    <property type="project" value="GO_Central"/>
</dbReference>
<feature type="compositionally biased region" description="Basic and acidic residues" evidence="4">
    <location>
        <begin position="359"/>
        <end position="402"/>
    </location>
</feature>
<feature type="compositionally biased region" description="Polar residues" evidence="4">
    <location>
        <begin position="698"/>
        <end position="707"/>
    </location>
</feature>
<dbReference type="InterPro" id="IPR045123">
    <property type="entry name" value="METTL14-like"/>
</dbReference>
<feature type="region of interest" description="Disordered" evidence="4">
    <location>
        <begin position="1047"/>
        <end position="1209"/>
    </location>
</feature>
<feature type="compositionally biased region" description="Polar residues" evidence="4">
    <location>
        <begin position="500"/>
        <end position="525"/>
    </location>
</feature>
<feature type="compositionally biased region" description="Basic and acidic residues" evidence="4">
    <location>
        <begin position="969"/>
        <end position="988"/>
    </location>
</feature>
<feature type="compositionally biased region" description="Basic and acidic residues" evidence="4">
    <location>
        <begin position="166"/>
        <end position="186"/>
    </location>
</feature>
<keyword evidence="2" id="KW-0539">Nucleus</keyword>
<evidence type="ECO:0000313" key="6">
    <source>
        <dbReference type="Proteomes" id="UP000004994"/>
    </source>
</evidence>
<dbReference type="InterPro" id="IPR002052">
    <property type="entry name" value="DNA_methylase_N6_adenine_CS"/>
</dbReference>
<proteinExistence type="inferred from homology"/>
<feature type="compositionally biased region" description="Basic and acidic residues" evidence="4">
    <location>
        <begin position="1073"/>
        <end position="1103"/>
    </location>
</feature>
<feature type="region of interest" description="Disordered" evidence="4">
    <location>
        <begin position="915"/>
        <end position="1017"/>
    </location>
</feature>
<dbReference type="GO" id="GO:0008168">
    <property type="term" value="F:methyltransferase activity"/>
    <property type="evidence" value="ECO:0007669"/>
    <property type="project" value="InterPro"/>
</dbReference>
<dbReference type="InParanoid" id="A0A3Q7HHZ2"/>
<dbReference type="GO" id="GO:0016556">
    <property type="term" value="P:mRNA modification"/>
    <property type="evidence" value="ECO:0000318"/>
    <property type="project" value="GO_Central"/>
</dbReference>
<dbReference type="OMA" id="TITEMRW"/>
<feature type="region of interest" description="Disordered" evidence="4">
    <location>
        <begin position="1447"/>
        <end position="1509"/>
    </location>
</feature>
<feature type="compositionally biased region" description="Low complexity" evidence="4">
    <location>
        <begin position="1364"/>
        <end position="1378"/>
    </location>
</feature>
<dbReference type="STRING" id="4081.A0A3Q7HHZ2"/>
<feature type="compositionally biased region" description="Gly residues" evidence="4">
    <location>
        <begin position="531"/>
        <end position="543"/>
    </location>
</feature>
<feature type="region of interest" description="Disordered" evidence="4">
    <location>
        <begin position="1"/>
        <end position="414"/>
    </location>
</feature>
<keyword evidence="6" id="KW-1185">Reference proteome</keyword>
<feature type="compositionally biased region" description="Basic and acidic residues" evidence="4">
    <location>
        <begin position="451"/>
        <end position="464"/>
    </location>
</feature>
<evidence type="ECO:0000256" key="1">
    <source>
        <dbReference type="ARBA" id="ARBA00004123"/>
    </source>
</evidence>
<feature type="compositionally biased region" description="Polar residues" evidence="4">
    <location>
        <begin position="1271"/>
        <end position="1287"/>
    </location>
</feature>
<feature type="compositionally biased region" description="Basic and acidic residues" evidence="4">
    <location>
        <begin position="107"/>
        <end position="123"/>
    </location>
</feature>
<comment type="similarity">
    <text evidence="3">Belongs to the MT-A70-like family.</text>
</comment>
<feature type="compositionally biased region" description="Polar residues" evidence="4">
    <location>
        <begin position="139"/>
        <end position="152"/>
    </location>
</feature>
<evidence type="ECO:0000313" key="5">
    <source>
        <dbReference type="EnsemblPlants" id="Solyc05g056210.3.1"/>
    </source>
</evidence>
<dbReference type="EnsemblPlants" id="Solyc05g056210.3.1">
    <property type="protein sequence ID" value="Solyc05g056210.3.1"/>
    <property type="gene ID" value="Solyc05g056210.3"/>
</dbReference>
<feature type="compositionally biased region" description="Basic and acidic residues" evidence="4">
    <location>
        <begin position="280"/>
        <end position="352"/>
    </location>
</feature>
<dbReference type="InterPro" id="IPR029063">
    <property type="entry name" value="SAM-dependent_MTases_sf"/>
</dbReference>
<accession>A0A3Q7HHZ2</accession>
<reference evidence="5" key="1">
    <citation type="journal article" date="2012" name="Nature">
        <title>The tomato genome sequence provides insights into fleshy fruit evolution.</title>
        <authorList>
            <consortium name="Tomato Genome Consortium"/>
        </authorList>
    </citation>
    <scope>NUCLEOTIDE SEQUENCE [LARGE SCALE GENOMIC DNA]</scope>
    <source>
        <strain evidence="5">cv. Heinz 1706</strain>
    </source>
</reference>
<evidence type="ECO:0000256" key="2">
    <source>
        <dbReference type="ARBA" id="ARBA00023242"/>
    </source>
</evidence>
<dbReference type="SMR" id="A0A3Q7HHZ2"/>
<evidence type="ECO:0000256" key="3">
    <source>
        <dbReference type="PROSITE-ProRule" id="PRU00489"/>
    </source>
</evidence>
<dbReference type="Proteomes" id="UP000004994">
    <property type="component" value="Chromosome 5"/>
</dbReference>
<feature type="compositionally biased region" description="Basic and acidic residues" evidence="4">
    <location>
        <begin position="1110"/>
        <end position="1154"/>
    </location>
</feature>
<dbReference type="PANTHER" id="PTHR13107:SF0">
    <property type="entry name" value="N6-ADENOSINE-METHYLTRANSFERASE NON-CATALYTIC SUBUNIT"/>
    <property type="match status" value="1"/>
</dbReference>
<feature type="compositionally biased region" description="Polar residues" evidence="4">
    <location>
        <begin position="187"/>
        <end position="204"/>
    </location>
</feature>